<dbReference type="GO" id="GO:0070176">
    <property type="term" value="C:DRM complex"/>
    <property type="evidence" value="ECO:0007669"/>
    <property type="project" value="InterPro"/>
</dbReference>
<dbReference type="Pfam" id="PF10044">
    <property type="entry name" value="LIN52"/>
    <property type="match status" value="1"/>
</dbReference>
<comment type="caution">
    <text evidence="3">The sequence shown here is derived from an EMBL/GenBank/DDBJ whole genome shotgun (WGS) entry which is preliminary data.</text>
</comment>
<dbReference type="PANTHER" id="PTHR31489">
    <property type="entry name" value="LIN52 FAMILY MEMBER"/>
    <property type="match status" value="1"/>
</dbReference>
<dbReference type="EMBL" id="JAVRJZ010000019">
    <property type="protein sequence ID" value="KAK2707044.1"/>
    <property type="molecule type" value="Genomic_DNA"/>
</dbReference>
<evidence type="ECO:0000313" key="4">
    <source>
        <dbReference type="Proteomes" id="UP001187531"/>
    </source>
</evidence>
<evidence type="ECO:0000313" key="3">
    <source>
        <dbReference type="EMBL" id="KAK2707044.1"/>
    </source>
</evidence>
<reference evidence="3" key="1">
    <citation type="submission" date="2023-07" db="EMBL/GenBank/DDBJ databases">
        <title>Chromosome-level genome assembly of Artemia franciscana.</title>
        <authorList>
            <person name="Jo E."/>
        </authorList>
    </citation>
    <scope>NUCLEOTIDE SEQUENCE</scope>
    <source>
        <tissue evidence="3">Whole body</tissue>
    </source>
</reference>
<sequence length="126" mass="14718">MQDGSLKSEHRFHSEQKREVLKELVSMESLDRASPDLWPEKIPGISDYTNTEQENGEPKKNPTQGLDEEMDEQDYNLLVEYSSLSPASLVREYQRLQNVAYELGLEEAKEMTRGKYLNVLQKKRRK</sequence>
<accession>A0AA88HB36</accession>
<protein>
    <recommendedName>
        <fullName evidence="5">Protein lin-52 homolog</fullName>
    </recommendedName>
</protein>
<feature type="region of interest" description="Disordered" evidence="2">
    <location>
        <begin position="35"/>
        <end position="67"/>
    </location>
</feature>
<evidence type="ECO:0008006" key="5">
    <source>
        <dbReference type="Google" id="ProtNLM"/>
    </source>
</evidence>
<evidence type="ECO:0000256" key="2">
    <source>
        <dbReference type="SAM" id="MobiDB-lite"/>
    </source>
</evidence>
<dbReference type="InterPro" id="IPR018737">
    <property type="entry name" value="DREAM_LIN52"/>
</dbReference>
<keyword evidence="4" id="KW-1185">Reference proteome</keyword>
<gene>
    <name evidence="3" type="ORF">QYM36_014911</name>
</gene>
<proteinExistence type="inferred from homology"/>
<dbReference type="GO" id="GO:0006355">
    <property type="term" value="P:regulation of DNA-templated transcription"/>
    <property type="evidence" value="ECO:0007669"/>
    <property type="project" value="InterPro"/>
</dbReference>
<dbReference type="AlphaFoldDB" id="A0AA88HB36"/>
<dbReference type="PANTHER" id="PTHR31489:SF2">
    <property type="entry name" value="PROTEIN LIN-52 HOMOLOG"/>
    <property type="match status" value="1"/>
</dbReference>
<name>A0AA88HB36_ARTSF</name>
<organism evidence="3 4">
    <name type="scientific">Artemia franciscana</name>
    <name type="common">Brine shrimp</name>
    <name type="synonym">Artemia sanfranciscana</name>
    <dbReference type="NCBI Taxonomy" id="6661"/>
    <lineage>
        <taxon>Eukaryota</taxon>
        <taxon>Metazoa</taxon>
        <taxon>Ecdysozoa</taxon>
        <taxon>Arthropoda</taxon>
        <taxon>Crustacea</taxon>
        <taxon>Branchiopoda</taxon>
        <taxon>Anostraca</taxon>
        <taxon>Artemiidae</taxon>
        <taxon>Artemia</taxon>
    </lineage>
</organism>
<dbReference type="Proteomes" id="UP001187531">
    <property type="component" value="Unassembled WGS sequence"/>
</dbReference>
<comment type="similarity">
    <text evidence="1">Belongs to the lin-52 family.</text>
</comment>
<evidence type="ECO:0000256" key="1">
    <source>
        <dbReference type="ARBA" id="ARBA00005456"/>
    </source>
</evidence>